<evidence type="ECO:0000313" key="2">
    <source>
        <dbReference type="EMBL" id="MFB5761542.1"/>
    </source>
</evidence>
<feature type="transmembrane region" description="Helical" evidence="1">
    <location>
        <begin position="12"/>
        <end position="36"/>
    </location>
</feature>
<dbReference type="Proteomes" id="UP001580430">
    <property type="component" value="Unassembled WGS sequence"/>
</dbReference>
<dbReference type="RefSeq" id="WP_375520678.1">
    <property type="nucleotide sequence ID" value="NZ_JBHIRY010000012.1"/>
</dbReference>
<protein>
    <recommendedName>
        <fullName evidence="4">DUF4760 domain-containing protein</fullName>
    </recommendedName>
</protein>
<comment type="caution">
    <text evidence="2">The sequence shown here is derived from an EMBL/GenBank/DDBJ whole genome shotgun (WGS) entry which is preliminary data.</text>
</comment>
<gene>
    <name evidence="2" type="ORF">ACE5LO_14175</name>
</gene>
<organism evidence="2 3">
    <name type="scientific">Paenibacillus medicaginis</name>
    <dbReference type="NCBI Taxonomy" id="1470560"/>
    <lineage>
        <taxon>Bacteria</taxon>
        <taxon>Bacillati</taxon>
        <taxon>Bacillota</taxon>
        <taxon>Bacilli</taxon>
        <taxon>Bacillales</taxon>
        <taxon>Paenibacillaceae</taxon>
        <taxon>Paenibacillus</taxon>
    </lineage>
</organism>
<dbReference type="EMBL" id="JBHIRY010000012">
    <property type="protein sequence ID" value="MFB5761542.1"/>
    <property type="molecule type" value="Genomic_DNA"/>
</dbReference>
<evidence type="ECO:0008006" key="4">
    <source>
        <dbReference type="Google" id="ProtNLM"/>
    </source>
</evidence>
<keyword evidence="3" id="KW-1185">Reference proteome</keyword>
<keyword evidence="1" id="KW-0812">Transmembrane</keyword>
<evidence type="ECO:0000313" key="3">
    <source>
        <dbReference type="Proteomes" id="UP001580430"/>
    </source>
</evidence>
<proteinExistence type="predicted"/>
<sequence>MDNKSSESKSKWQIIFSLLFISVLFYLLWLLVTWFISVFNSLQKEVAAALIAASATIVVSVLSVVIAKYYEKKRAIELELRNKKIPIYEEFVEFLFKLLMNKKLEGKPMTEQEVLKFMSGFTQKLLVWGSDDVVLQWSKYRNMFVLEDNPDTRKTMWQMEQLLIAIRKDTGHKNKAYKKGDILKLFINDVDKYL</sequence>
<reference evidence="2 3" key="1">
    <citation type="submission" date="2024-09" db="EMBL/GenBank/DDBJ databases">
        <title>Paenibacillus zeirhizospherea sp. nov., isolated from surface of the maize (Zea mays) roots in a horticulture field, Hungary.</title>
        <authorList>
            <person name="Marton D."/>
            <person name="Farkas M."/>
            <person name="Bedics A."/>
            <person name="Toth E."/>
            <person name="Tancsics A."/>
            <person name="Boka K."/>
            <person name="Marati G."/>
            <person name="Kriszt B."/>
            <person name="Cserhati M."/>
        </authorList>
    </citation>
    <scope>NUCLEOTIDE SEQUENCE [LARGE SCALE GENOMIC DNA]</scope>
    <source>
        <strain evidence="2 3">JCM 18446</strain>
    </source>
</reference>
<keyword evidence="1" id="KW-0472">Membrane</keyword>
<name>A0ABV5C1Z6_9BACL</name>
<accession>A0ABV5C1Z6</accession>
<feature type="transmembrane region" description="Helical" evidence="1">
    <location>
        <begin position="48"/>
        <end position="70"/>
    </location>
</feature>
<keyword evidence="1" id="KW-1133">Transmembrane helix</keyword>
<evidence type="ECO:0000256" key="1">
    <source>
        <dbReference type="SAM" id="Phobius"/>
    </source>
</evidence>